<sequence>MKDKAVLLEPVCLKTLAAVEAHPNDSNQHEFNGVSALKSILGELKQKFRASFFVRGSDVTDEVMVTWYDARENSPDRTEFRLYFQTNQVMALASAGDNILIGMDKNKKLNFILIRT</sequence>
<dbReference type="GO" id="GO:0004519">
    <property type="term" value="F:endonuclease activity"/>
    <property type="evidence" value="ECO:0007669"/>
    <property type="project" value="UniProtKB-KW"/>
</dbReference>
<protein>
    <submittedName>
        <fullName evidence="1">Type II restriction endonuclease</fullName>
    </submittedName>
</protein>
<dbReference type="EMBL" id="RBUM01000424">
    <property type="protein sequence ID" value="RMV10535.1"/>
    <property type="molecule type" value="Genomic_DNA"/>
</dbReference>
<accession>A0A3M5ZU22</accession>
<dbReference type="RefSeq" id="WP_122235906.1">
    <property type="nucleotide sequence ID" value="NZ_RBUM01000424.1"/>
</dbReference>
<dbReference type="AlphaFoldDB" id="A0A3M5ZU22"/>
<evidence type="ECO:0000313" key="2">
    <source>
        <dbReference type="Proteomes" id="UP000270795"/>
    </source>
</evidence>
<name>A0A3M5ZU22_PSESS</name>
<keyword evidence="1" id="KW-0540">Nuclease</keyword>
<gene>
    <name evidence="1" type="ORF">ALP17_03734</name>
</gene>
<reference evidence="1 2" key="1">
    <citation type="submission" date="2018-08" db="EMBL/GenBank/DDBJ databases">
        <title>Recombination of ecologically and evolutionarily significant loci maintains genetic cohesion in the Pseudomonas syringae species complex.</title>
        <authorList>
            <person name="Dillon M."/>
            <person name="Thakur S."/>
            <person name="Almeida R.N.D."/>
            <person name="Weir B.S."/>
            <person name="Guttman D.S."/>
        </authorList>
    </citation>
    <scope>NUCLEOTIDE SEQUENCE [LARGE SCALE GENOMIC DNA]</scope>
    <source>
        <strain evidence="1 2">ICMP 11899</strain>
    </source>
</reference>
<keyword evidence="1" id="KW-0378">Hydrolase</keyword>
<comment type="caution">
    <text evidence="1">The sequence shown here is derived from an EMBL/GenBank/DDBJ whole genome shotgun (WGS) entry which is preliminary data.</text>
</comment>
<keyword evidence="1" id="KW-0255">Endonuclease</keyword>
<evidence type="ECO:0000313" key="1">
    <source>
        <dbReference type="EMBL" id="RMV10535.1"/>
    </source>
</evidence>
<proteinExistence type="predicted"/>
<organism evidence="1 2">
    <name type="scientific">Pseudomonas savastanoi</name>
    <name type="common">Pseudomonas syringae pv. savastanoi</name>
    <dbReference type="NCBI Taxonomy" id="29438"/>
    <lineage>
        <taxon>Bacteria</taxon>
        <taxon>Pseudomonadati</taxon>
        <taxon>Pseudomonadota</taxon>
        <taxon>Gammaproteobacteria</taxon>
        <taxon>Pseudomonadales</taxon>
        <taxon>Pseudomonadaceae</taxon>
        <taxon>Pseudomonas</taxon>
    </lineage>
</organism>
<dbReference type="Proteomes" id="UP000270795">
    <property type="component" value="Unassembled WGS sequence"/>
</dbReference>